<evidence type="ECO:0000259" key="4">
    <source>
        <dbReference type="Pfam" id="PF01370"/>
    </source>
</evidence>
<evidence type="ECO:0000313" key="6">
    <source>
        <dbReference type="Proteomes" id="UP001153076"/>
    </source>
</evidence>
<name>A0A9Q1QMB0_9CARY</name>
<protein>
    <recommendedName>
        <fullName evidence="4">NAD-dependent epimerase/dehydratase domain-containing protein</fullName>
    </recommendedName>
</protein>
<dbReference type="FunFam" id="3.40.50.720:FF:000085">
    <property type="entry name" value="Dihydroflavonol reductase"/>
    <property type="match status" value="1"/>
</dbReference>
<dbReference type="GO" id="GO:0016616">
    <property type="term" value="F:oxidoreductase activity, acting on the CH-OH group of donors, NAD or NADP as acceptor"/>
    <property type="evidence" value="ECO:0007669"/>
    <property type="project" value="TreeGrafter"/>
</dbReference>
<comment type="similarity">
    <text evidence="3">Belongs to the NAD(P)-dependent epimerase/dehydratase family. Dihydroflavonol-4-reductase subfamily.</text>
</comment>
<keyword evidence="2" id="KW-0560">Oxidoreductase</keyword>
<organism evidence="5 6">
    <name type="scientific">Carnegiea gigantea</name>
    <dbReference type="NCBI Taxonomy" id="171969"/>
    <lineage>
        <taxon>Eukaryota</taxon>
        <taxon>Viridiplantae</taxon>
        <taxon>Streptophyta</taxon>
        <taxon>Embryophyta</taxon>
        <taxon>Tracheophyta</taxon>
        <taxon>Spermatophyta</taxon>
        <taxon>Magnoliopsida</taxon>
        <taxon>eudicotyledons</taxon>
        <taxon>Gunneridae</taxon>
        <taxon>Pentapetalae</taxon>
        <taxon>Caryophyllales</taxon>
        <taxon>Cactineae</taxon>
        <taxon>Cactaceae</taxon>
        <taxon>Cactoideae</taxon>
        <taxon>Echinocereeae</taxon>
        <taxon>Carnegiea</taxon>
    </lineage>
</organism>
<dbReference type="Pfam" id="PF01370">
    <property type="entry name" value="Epimerase"/>
    <property type="match status" value="1"/>
</dbReference>
<reference evidence="5" key="1">
    <citation type="submission" date="2022-04" db="EMBL/GenBank/DDBJ databases">
        <title>Carnegiea gigantea Genome sequencing and assembly v2.</title>
        <authorList>
            <person name="Copetti D."/>
            <person name="Sanderson M.J."/>
            <person name="Burquez A."/>
            <person name="Wojciechowski M.F."/>
        </authorList>
    </citation>
    <scope>NUCLEOTIDE SEQUENCE</scope>
    <source>
        <strain evidence="5">SGP5-SGP5p</strain>
        <tissue evidence="5">Aerial part</tissue>
    </source>
</reference>
<dbReference type="EMBL" id="JAKOGI010000078">
    <property type="protein sequence ID" value="KAJ8445335.1"/>
    <property type="molecule type" value="Genomic_DNA"/>
</dbReference>
<keyword evidence="1" id="KW-0521">NADP</keyword>
<dbReference type="Proteomes" id="UP001153076">
    <property type="component" value="Unassembled WGS sequence"/>
</dbReference>
<dbReference type="OrthoDB" id="2735536at2759"/>
<proteinExistence type="inferred from homology"/>
<sequence>MATVTQSFAEVYVLRKMQKKRMEEMERREIVVKDKATNGTDQGHCTSYDEGNNGVESGCFSISDNRDRDLQCALELQTQRPDYAARKSCYMDLTKLIDIGVKNHCCCVLVFDSSVFTPIPEGVGREGTRERMPEYCVTGGTGLIASYLVKTLLHKGCTVRATVRDPEDIEKVNFLLEMNGAKERLRLFKADLMVDGSFDQAIAGVDGVFHVASPVLSPHDGQTAQALIVEPCVKGSLNILNSCSKAGTVKRVVLTSSCYAIQHWEDSRRICPLNESHWSDLEYCKSENLWYAYAKTLAEKAAWEVAKERGLDLVVVNPSFVVGPLLSPQPSSTLKFVLHLIKGISGGYQKRYVGFIHVEDAVDAHILAMEESRASGRLICSGSVAHWSDIISMLRAKYPQYPFESKPISQPGEEYQHSFDTTKIMNLGFPGFKSLAQMFDDCVKSFQDKGLL</sequence>
<keyword evidence="6" id="KW-1185">Reference proteome</keyword>
<evidence type="ECO:0000256" key="1">
    <source>
        <dbReference type="ARBA" id="ARBA00022857"/>
    </source>
</evidence>
<dbReference type="Gene3D" id="3.40.50.720">
    <property type="entry name" value="NAD(P)-binding Rossmann-like Domain"/>
    <property type="match status" value="1"/>
</dbReference>
<feature type="domain" description="NAD-dependent epimerase/dehydratase" evidence="4">
    <location>
        <begin position="136"/>
        <end position="374"/>
    </location>
</feature>
<dbReference type="InterPro" id="IPR036291">
    <property type="entry name" value="NAD(P)-bd_dom_sf"/>
</dbReference>
<gene>
    <name evidence="5" type="ORF">Cgig2_010693</name>
</gene>
<dbReference type="AlphaFoldDB" id="A0A9Q1QMB0"/>
<evidence type="ECO:0000256" key="3">
    <source>
        <dbReference type="ARBA" id="ARBA00023445"/>
    </source>
</evidence>
<accession>A0A9Q1QMB0</accession>
<evidence type="ECO:0000256" key="2">
    <source>
        <dbReference type="ARBA" id="ARBA00023002"/>
    </source>
</evidence>
<dbReference type="SUPFAM" id="SSF51735">
    <property type="entry name" value="NAD(P)-binding Rossmann-fold domains"/>
    <property type="match status" value="1"/>
</dbReference>
<dbReference type="InterPro" id="IPR001509">
    <property type="entry name" value="Epimerase_deHydtase"/>
</dbReference>
<dbReference type="InterPro" id="IPR050425">
    <property type="entry name" value="NAD(P)_dehydrat-like"/>
</dbReference>
<dbReference type="PANTHER" id="PTHR10366">
    <property type="entry name" value="NAD DEPENDENT EPIMERASE/DEHYDRATASE"/>
    <property type="match status" value="1"/>
</dbReference>
<dbReference type="CDD" id="cd08958">
    <property type="entry name" value="FR_SDR_e"/>
    <property type="match status" value="1"/>
</dbReference>
<comment type="caution">
    <text evidence="5">The sequence shown here is derived from an EMBL/GenBank/DDBJ whole genome shotgun (WGS) entry which is preliminary data.</text>
</comment>
<dbReference type="PANTHER" id="PTHR10366:SF658">
    <property type="entry name" value="NAD(P)-BINDING ROSSMANN-FOLD SUPERFAMILY PROTEIN"/>
    <property type="match status" value="1"/>
</dbReference>
<evidence type="ECO:0000313" key="5">
    <source>
        <dbReference type="EMBL" id="KAJ8445335.1"/>
    </source>
</evidence>